<gene>
    <name evidence="2" type="ORF">SAMN03080599_01985</name>
</gene>
<dbReference type="RefSeq" id="WP_092591034.1">
    <property type="nucleotide sequence ID" value="NZ_FMWL01000009.1"/>
</dbReference>
<dbReference type="SUPFAM" id="SSF88659">
    <property type="entry name" value="Sigma3 and sigma4 domains of RNA polymerase sigma factors"/>
    <property type="match status" value="1"/>
</dbReference>
<keyword evidence="3" id="KW-1185">Reference proteome</keyword>
<dbReference type="Gene3D" id="1.10.10.10">
    <property type="entry name" value="Winged helix-like DNA-binding domain superfamily/Winged helix DNA-binding domain"/>
    <property type="match status" value="1"/>
</dbReference>
<proteinExistence type="predicted"/>
<dbReference type="AlphaFoldDB" id="A0A1G5S0F0"/>
<dbReference type="GO" id="GO:0003677">
    <property type="term" value="F:DNA binding"/>
    <property type="evidence" value="ECO:0007669"/>
    <property type="project" value="InterPro"/>
</dbReference>
<dbReference type="Pfam" id="PF08281">
    <property type="entry name" value="Sigma70_r4_2"/>
    <property type="match status" value="1"/>
</dbReference>
<accession>A0A1G5S0F0</accession>
<evidence type="ECO:0000313" key="2">
    <source>
        <dbReference type="EMBL" id="SCZ79862.1"/>
    </source>
</evidence>
<evidence type="ECO:0000259" key="1">
    <source>
        <dbReference type="Pfam" id="PF08281"/>
    </source>
</evidence>
<dbReference type="GO" id="GO:0006352">
    <property type="term" value="P:DNA-templated transcription initiation"/>
    <property type="evidence" value="ECO:0007669"/>
    <property type="project" value="InterPro"/>
</dbReference>
<feature type="domain" description="RNA polymerase sigma factor 70 region 4 type 2" evidence="1">
    <location>
        <begin position="69"/>
        <end position="120"/>
    </location>
</feature>
<reference evidence="2 3" key="1">
    <citation type="submission" date="2016-10" db="EMBL/GenBank/DDBJ databases">
        <authorList>
            <person name="de Groot N.N."/>
        </authorList>
    </citation>
    <scope>NUCLEOTIDE SEQUENCE [LARGE SCALE GENOMIC DNA]</scope>
    <source>
        <strain evidence="2 3">DSM 2784</strain>
    </source>
</reference>
<dbReference type="InterPro" id="IPR036388">
    <property type="entry name" value="WH-like_DNA-bd_sf"/>
</dbReference>
<sequence length="131" mass="15251">MKSDDCIIAVEDEIAELFEMTRRAERSYLRTLYRNRAHYSLNQNDGIEHDVIFVAMSPCEIYERKATFEELYAAIATLPELQAKRLYAHYFLDMSKSEIARAEGVSTKAVCRSIQYGLKSLEQILKEYQLL</sequence>
<organism evidence="2 3">
    <name type="scientific">Acidaminobacter hydrogenoformans DSM 2784</name>
    <dbReference type="NCBI Taxonomy" id="1120920"/>
    <lineage>
        <taxon>Bacteria</taxon>
        <taxon>Bacillati</taxon>
        <taxon>Bacillota</taxon>
        <taxon>Clostridia</taxon>
        <taxon>Peptostreptococcales</taxon>
        <taxon>Acidaminobacteraceae</taxon>
        <taxon>Acidaminobacter</taxon>
    </lineage>
</organism>
<dbReference type="EMBL" id="FMWL01000009">
    <property type="protein sequence ID" value="SCZ79862.1"/>
    <property type="molecule type" value="Genomic_DNA"/>
</dbReference>
<dbReference type="InterPro" id="IPR013324">
    <property type="entry name" value="RNA_pol_sigma_r3/r4-like"/>
</dbReference>
<dbReference type="InterPro" id="IPR013249">
    <property type="entry name" value="RNA_pol_sigma70_r4_t2"/>
</dbReference>
<dbReference type="Proteomes" id="UP000199208">
    <property type="component" value="Unassembled WGS sequence"/>
</dbReference>
<protein>
    <submittedName>
        <fullName evidence="2">RNA polymerase sigma-70 factor, ECF subfamily</fullName>
    </submittedName>
</protein>
<dbReference type="OrthoDB" id="9791844at2"/>
<dbReference type="GO" id="GO:0016987">
    <property type="term" value="F:sigma factor activity"/>
    <property type="evidence" value="ECO:0007669"/>
    <property type="project" value="InterPro"/>
</dbReference>
<dbReference type="STRING" id="1120920.SAMN03080599_01985"/>
<evidence type="ECO:0000313" key="3">
    <source>
        <dbReference type="Proteomes" id="UP000199208"/>
    </source>
</evidence>
<name>A0A1G5S0F0_9FIRM</name>